<keyword evidence="1 2" id="KW-0500">Molybdenum</keyword>
<dbReference type="Proteomes" id="UP000003505">
    <property type="component" value="Unassembled WGS sequence"/>
</dbReference>
<dbReference type="PROSITE" id="PS51866">
    <property type="entry name" value="MOP"/>
    <property type="match status" value="1"/>
</dbReference>
<dbReference type="EMBL" id="ACKP02000049">
    <property type="protein sequence ID" value="EEX76381.1"/>
    <property type="molecule type" value="Genomic_DNA"/>
</dbReference>
<organism evidence="5 6">
    <name type="scientific">Selenomonas sputigena (strain ATCC 35185 / DSM 20758 / CCUG 44933 / VPI D19B-28)</name>
    <dbReference type="NCBI Taxonomy" id="546271"/>
    <lineage>
        <taxon>Bacteria</taxon>
        <taxon>Bacillati</taxon>
        <taxon>Bacillota</taxon>
        <taxon>Negativicutes</taxon>
        <taxon>Selenomonadales</taxon>
        <taxon>Selenomonadaceae</taxon>
        <taxon>Selenomonas</taxon>
    </lineage>
</organism>
<dbReference type="HOGENOM" id="CLU_118993_1_1_9"/>
<dbReference type="eggNOG" id="COG3585">
    <property type="taxonomic scope" value="Bacteria"/>
</dbReference>
<evidence type="ECO:0000256" key="1">
    <source>
        <dbReference type="ARBA" id="ARBA00022505"/>
    </source>
</evidence>
<dbReference type="Gene3D" id="2.40.50.100">
    <property type="match status" value="1"/>
</dbReference>
<dbReference type="GO" id="GO:0015689">
    <property type="term" value="P:molybdate ion transport"/>
    <property type="evidence" value="ECO:0007669"/>
    <property type="project" value="InterPro"/>
</dbReference>
<evidence type="ECO:0000259" key="3">
    <source>
        <dbReference type="PROSITE" id="PS51866"/>
    </source>
</evidence>
<gene>
    <name evidence="4" type="ordered locus">Selsp_0483</name>
    <name evidence="5" type="ORF">SELSPUOL_02206</name>
</gene>
<accession>C9LXJ8</accession>
<dbReference type="SUPFAM" id="SSF50331">
    <property type="entry name" value="MOP-like"/>
    <property type="match status" value="1"/>
</dbReference>
<dbReference type="RefSeq" id="WP_006193548.1">
    <property type="nucleotide sequence ID" value="NC_015437.1"/>
</dbReference>
<dbReference type="KEGG" id="ssg:Selsp_0483"/>
<evidence type="ECO:0000313" key="7">
    <source>
        <dbReference type="Proteomes" id="UP000011124"/>
    </source>
</evidence>
<evidence type="ECO:0000256" key="2">
    <source>
        <dbReference type="PROSITE-ProRule" id="PRU01213"/>
    </source>
</evidence>
<proteinExistence type="predicted"/>
<evidence type="ECO:0000313" key="4">
    <source>
        <dbReference type="EMBL" id="AEB99455.1"/>
    </source>
</evidence>
<dbReference type="OrthoDB" id="122515at2"/>
<dbReference type="Pfam" id="PF03459">
    <property type="entry name" value="TOBE"/>
    <property type="match status" value="1"/>
</dbReference>
<keyword evidence="7" id="KW-1185">Reference proteome</keyword>
<sequence length="70" mass="7162">MKLSARNQFKGKVVSIEKGAVNAIVGIEIAGGNVVTATISMGSVERLGLVIGKEAYAVIKATSVMVGVDD</sequence>
<dbReference type="AlphaFoldDB" id="C9LXJ8"/>
<dbReference type="STRING" id="546271.Selsp_0483"/>
<dbReference type="Proteomes" id="UP000011124">
    <property type="component" value="Chromosome"/>
</dbReference>
<evidence type="ECO:0000313" key="5">
    <source>
        <dbReference type="EMBL" id="EEX76381.1"/>
    </source>
</evidence>
<dbReference type="EMBL" id="CP002637">
    <property type="protein sequence ID" value="AEB99455.1"/>
    <property type="molecule type" value="Genomic_DNA"/>
</dbReference>
<dbReference type="NCBIfam" id="TIGR00638">
    <property type="entry name" value="Mop"/>
    <property type="match status" value="1"/>
</dbReference>
<protein>
    <submittedName>
        <fullName evidence="4">Molybdenum-pterin binding protein</fullName>
    </submittedName>
    <submittedName>
        <fullName evidence="5">TOBE domain protein</fullName>
    </submittedName>
</protein>
<reference evidence="4 7" key="2">
    <citation type="submission" date="2011-04" db="EMBL/GenBank/DDBJ databases">
        <title>The complete genome of Selenomonas sputigena DSM 20758.</title>
        <authorList>
            <consortium name="US DOE Joint Genome Institute (JGI-PGF)"/>
            <person name="Lucas S."/>
            <person name="Copeland A."/>
            <person name="Lapidus A."/>
            <person name="Bruce D."/>
            <person name="Goodwin L."/>
            <person name="Pitluck S."/>
            <person name="Peters L."/>
            <person name="Kyrpides N."/>
            <person name="Mavromatis K."/>
            <person name="Ivanova N."/>
            <person name="Ovchinnikova G."/>
            <person name="Teshima H."/>
            <person name="Detter J.C."/>
            <person name="Tapia R."/>
            <person name="Han C."/>
            <person name="Land M."/>
            <person name="Hauser L."/>
            <person name="Markowitz V."/>
            <person name="Cheng J.-F."/>
            <person name="Hugenholtz P."/>
            <person name="Woyke T."/>
            <person name="Wu D."/>
            <person name="Gronow S."/>
            <person name="Wellnitz S."/>
            <person name="Schneider S."/>
            <person name="Klenk H.-P."/>
            <person name="Eisen J.A."/>
        </authorList>
    </citation>
    <scope>NUCLEOTIDE SEQUENCE [LARGE SCALE GENOMIC DNA]</scope>
    <source>
        <strain evidence="4">ATCC 35185</strain>
        <strain evidence="7">ATCC 35185 / DSM 20758 / VPI D19B-28</strain>
    </source>
</reference>
<dbReference type="InterPro" id="IPR005116">
    <property type="entry name" value="Transp-assoc_OB_typ1"/>
</dbReference>
<reference evidence="5 6" key="1">
    <citation type="submission" date="2009-09" db="EMBL/GenBank/DDBJ databases">
        <authorList>
            <person name="Weinstock G."/>
            <person name="Sodergren E."/>
            <person name="Clifton S."/>
            <person name="Fulton L."/>
            <person name="Fulton B."/>
            <person name="Courtney L."/>
            <person name="Fronick C."/>
            <person name="Harrison M."/>
            <person name="Strong C."/>
            <person name="Farmer C."/>
            <person name="Delahaunty K."/>
            <person name="Markovic C."/>
            <person name="Hall O."/>
            <person name="Minx P."/>
            <person name="Tomlinson C."/>
            <person name="Mitreva M."/>
            <person name="Nelson J."/>
            <person name="Hou S."/>
            <person name="Wollam A."/>
            <person name="Pepin K.H."/>
            <person name="Johnson M."/>
            <person name="Bhonagiri V."/>
            <person name="Nash W.E."/>
            <person name="Warren W."/>
            <person name="Chinwalla A."/>
            <person name="Mardis E.R."/>
            <person name="Wilson R.K."/>
        </authorList>
    </citation>
    <scope>NUCLEOTIDE SEQUENCE [LARGE SCALE GENOMIC DNA]</scope>
    <source>
        <strain evidence="5">ATCC 35185</strain>
        <strain evidence="6">ATCC 35185 / DSM 20758 / VPI D19B-28</strain>
    </source>
</reference>
<dbReference type="InterPro" id="IPR008995">
    <property type="entry name" value="Mo/tungstate-bd_C_term_dom"/>
</dbReference>
<name>C9LXJ8_SELS3</name>
<feature type="domain" description="Mop" evidence="3">
    <location>
        <begin position="2"/>
        <end position="68"/>
    </location>
</feature>
<dbReference type="InterPro" id="IPR004606">
    <property type="entry name" value="Mop_domain"/>
</dbReference>
<evidence type="ECO:0000313" key="6">
    <source>
        <dbReference type="Proteomes" id="UP000003505"/>
    </source>
</evidence>